<sequence length="577" mass="61972">MNTSTPGRPLTAARTPATSSRGRRGSQGYNASGTSVRTPTMTMTMGSAESNAAAAGRRTPGTGQQLQASAARTPHARAALLALDTRRAAMFTPGGRQSRRKSGRYLRESPRDLLRNLSRRLAPISQPVATSSSPAFSSSGGSSGPKSRLSSLSSVLEDRVGNFSVTGIYDDDDDDDDADSLPLDRPRMSLPIEDDDNDDDLRPHRSQILDDEENFTMRSIELARRTANLEQLQQARRFSRGSLGRSSIGSLGMSDYIDGFIGSADGDDDRDERLQSAFFADGAFDNLAVEQPGEDITFERLDSESGQQMDAFDGRESGFGVIDVPLNGDETTFLLGPQGGADQPMADETAGPAYSDGGDDGGPADADVGTPFDDYGAGDDNGGGWPDSPEIDIEEEDAGEDAAVTTALASIEAASQSKLLARDAQNKDARAIKRARLSRHGIEYPSLPVGVVKRIGQMFAQGSAAGKTKLSPDTVAALTTASDWFFEQVGVDLERYSKHAGRKTIDESDMLLLMKRQRQVSATTTPFSLAQRYMPRELLQELRMIPEAPVGKSRQKRRPRVSSAVRKADTGTDENVT</sequence>
<feature type="region of interest" description="Disordered" evidence="5">
    <location>
        <begin position="124"/>
        <end position="153"/>
    </location>
</feature>
<feature type="region of interest" description="Disordered" evidence="5">
    <location>
        <begin position="166"/>
        <end position="205"/>
    </location>
</feature>
<dbReference type="GO" id="GO:0003682">
    <property type="term" value="F:chromatin binding"/>
    <property type="evidence" value="ECO:0007669"/>
    <property type="project" value="TreeGrafter"/>
</dbReference>
<feature type="compositionally biased region" description="Polar residues" evidence="5">
    <location>
        <begin position="27"/>
        <end position="50"/>
    </location>
</feature>
<reference evidence="7 8" key="1">
    <citation type="journal article" date="2011" name="Proc. Natl. Acad. Sci. U.S.A.">
        <title>Genome and transcriptome analyses of the mountain pine beetle-fungal symbiont Grosmannia clavigera, a lodgepole pine pathogen.</title>
        <authorList>
            <person name="DiGuistini S."/>
            <person name="Wang Y."/>
            <person name="Liao N.Y."/>
            <person name="Taylor G."/>
            <person name="Tanguay P."/>
            <person name="Feau N."/>
            <person name="Henrissat B."/>
            <person name="Chan S.K."/>
            <person name="Hesse-Orce U."/>
            <person name="Alamouti S.M."/>
            <person name="Tsui C.K.M."/>
            <person name="Docking R.T."/>
            <person name="Levasseur A."/>
            <person name="Haridas S."/>
            <person name="Robertson G."/>
            <person name="Birol I."/>
            <person name="Holt R.A."/>
            <person name="Marra M.A."/>
            <person name="Hamelin R.C."/>
            <person name="Hirst M."/>
            <person name="Jones S.J.M."/>
            <person name="Bohlmann J."/>
            <person name="Breuil C."/>
        </authorList>
    </citation>
    <scope>NUCLEOTIDE SEQUENCE [LARGE SCALE GENOMIC DNA]</scope>
    <source>
        <strain evidence="8">kw1407 / UAMH 11150</strain>
    </source>
</reference>
<evidence type="ECO:0000256" key="5">
    <source>
        <dbReference type="SAM" id="MobiDB-lite"/>
    </source>
</evidence>
<evidence type="ECO:0000256" key="4">
    <source>
        <dbReference type="ARBA" id="ARBA00023242"/>
    </source>
</evidence>
<feature type="compositionally biased region" description="Acidic residues" evidence="5">
    <location>
        <begin position="169"/>
        <end position="179"/>
    </location>
</feature>
<dbReference type="Pfam" id="PF15511">
    <property type="entry name" value="CENP-T_C"/>
    <property type="match status" value="1"/>
</dbReference>
<dbReference type="InterPro" id="IPR035425">
    <property type="entry name" value="CENP-T/H4_C"/>
</dbReference>
<dbReference type="GO" id="GO:0031297">
    <property type="term" value="P:replication fork processing"/>
    <property type="evidence" value="ECO:0007669"/>
    <property type="project" value="TreeGrafter"/>
</dbReference>
<evidence type="ECO:0000313" key="7">
    <source>
        <dbReference type="EMBL" id="EFW98428.1"/>
    </source>
</evidence>
<organism evidence="8">
    <name type="scientific">Grosmannia clavigera (strain kw1407 / UAMH 11150)</name>
    <name type="common">Blue stain fungus</name>
    <name type="synonym">Graphiocladiella clavigera</name>
    <dbReference type="NCBI Taxonomy" id="655863"/>
    <lineage>
        <taxon>Eukaryota</taxon>
        <taxon>Fungi</taxon>
        <taxon>Dikarya</taxon>
        <taxon>Ascomycota</taxon>
        <taxon>Pezizomycotina</taxon>
        <taxon>Sordariomycetes</taxon>
        <taxon>Sordariomycetidae</taxon>
        <taxon>Ophiostomatales</taxon>
        <taxon>Ophiostomataceae</taxon>
        <taxon>Leptographium</taxon>
    </lineage>
</organism>
<dbReference type="GO" id="GO:0005694">
    <property type="term" value="C:chromosome"/>
    <property type="evidence" value="ECO:0007669"/>
    <property type="project" value="UniProtKB-SubCell"/>
</dbReference>
<dbReference type="CDD" id="cd22920">
    <property type="entry name" value="HFD_CENP-T"/>
    <property type="match status" value="1"/>
</dbReference>
<evidence type="ECO:0000256" key="2">
    <source>
        <dbReference type="ARBA" id="ARBA00004286"/>
    </source>
</evidence>
<proteinExistence type="predicted"/>
<dbReference type="OrthoDB" id="10071681at2759"/>
<keyword evidence="8" id="KW-1185">Reference proteome</keyword>
<dbReference type="InParanoid" id="F0XUM0"/>
<feature type="region of interest" description="Disordered" evidence="5">
    <location>
        <begin position="337"/>
        <end position="384"/>
    </location>
</feature>
<keyword evidence="4" id="KW-0539">Nucleus</keyword>
<protein>
    <recommendedName>
        <fullName evidence="6">CENP-T/Histone H4 histone fold domain-containing protein</fullName>
    </recommendedName>
</protein>
<feature type="region of interest" description="Disordered" evidence="5">
    <location>
        <begin position="545"/>
        <end position="577"/>
    </location>
</feature>
<dbReference type="GeneID" id="25977474"/>
<feature type="compositionally biased region" description="Low complexity" evidence="5">
    <location>
        <begin position="131"/>
        <end position="153"/>
    </location>
</feature>
<dbReference type="PANTHER" id="PTHR22980">
    <property type="entry name" value="CORTISTATIN"/>
    <property type="match status" value="1"/>
</dbReference>
<dbReference type="AlphaFoldDB" id="F0XUM0"/>
<feature type="region of interest" description="Disordered" evidence="5">
    <location>
        <begin position="1"/>
        <end position="74"/>
    </location>
</feature>
<dbReference type="SUPFAM" id="SSF47113">
    <property type="entry name" value="Histone-fold"/>
    <property type="match status" value="1"/>
</dbReference>
<dbReference type="STRING" id="655863.F0XUM0"/>
<dbReference type="GO" id="GO:0071821">
    <property type="term" value="C:FANCM-MHF complex"/>
    <property type="evidence" value="ECO:0007669"/>
    <property type="project" value="TreeGrafter"/>
</dbReference>
<dbReference type="RefSeq" id="XP_014167911.1">
    <property type="nucleotide sequence ID" value="XM_014312436.1"/>
</dbReference>
<keyword evidence="3" id="KW-0158">Chromosome</keyword>
<dbReference type="Proteomes" id="UP000007796">
    <property type="component" value="Unassembled WGS sequence"/>
</dbReference>
<dbReference type="GO" id="GO:0000712">
    <property type="term" value="P:resolution of meiotic recombination intermediates"/>
    <property type="evidence" value="ECO:0007669"/>
    <property type="project" value="TreeGrafter"/>
</dbReference>
<dbReference type="InterPro" id="IPR009072">
    <property type="entry name" value="Histone-fold"/>
</dbReference>
<dbReference type="eggNOG" id="ENOG502S8G5">
    <property type="taxonomic scope" value="Eukaryota"/>
</dbReference>
<dbReference type="HOGENOM" id="CLU_024001_1_0_1"/>
<dbReference type="PANTHER" id="PTHR22980:SF5">
    <property type="entry name" value="CENP-T_HISTONE H4 HISTONE FOLD DOMAIN-CONTAINING PROTEIN"/>
    <property type="match status" value="1"/>
</dbReference>
<feature type="region of interest" description="Disordered" evidence="5">
    <location>
        <begin position="89"/>
        <end position="109"/>
    </location>
</feature>
<evidence type="ECO:0000313" key="8">
    <source>
        <dbReference type="Proteomes" id="UP000007796"/>
    </source>
</evidence>
<feature type="domain" description="CENP-T/Histone H4 histone fold" evidence="6">
    <location>
        <begin position="440"/>
        <end position="547"/>
    </location>
</feature>
<evidence type="ECO:0000256" key="1">
    <source>
        <dbReference type="ARBA" id="ARBA00004123"/>
    </source>
</evidence>
<gene>
    <name evidence="7" type="ORF">CMQ_4280</name>
</gene>
<dbReference type="Gene3D" id="1.10.20.10">
    <property type="entry name" value="Histone, subunit A"/>
    <property type="match status" value="1"/>
</dbReference>
<comment type="subcellular location">
    <subcellularLocation>
        <location evidence="2">Chromosome</location>
    </subcellularLocation>
    <subcellularLocation>
        <location evidence="1">Nucleus</location>
    </subcellularLocation>
</comment>
<name>F0XUM0_GROCL</name>
<dbReference type="EMBL" id="GL630006">
    <property type="protein sequence ID" value="EFW98428.1"/>
    <property type="molecule type" value="Genomic_DNA"/>
</dbReference>
<dbReference type="GO" id="GO:0046982">
    <property type="term" value="F:protein heterodimerization activity"/>
    <property type="evidence" value="ECO:0007669"/>
    <property type="project" value="InterPro"/>
</dbReference>
<evidence type="ECO:0000256" key="3">
    <source>
        <dbReference type="ARBA" id="ARBA00022454"/>
    </source>
</evidence>
<evidence type="ECO:0000259" key="6">
    <source>
        <dbReference type="Pfam" id="PF15511"/>
    </source>
</evidence>
<accession>F0XUM0</accession>